<comment type="similarity">
    <text evidence="2 4">Belongs to the AB hydrolase superfamily. Lipase family.</text>
</comment>
<accession>A0A5E4NL62</accession>
<evidence type="ECO:0000256" key="5">
    <source>
        <dbReference type="SAM" id="SignalP"/>
    </source>
</evidence>
<feature type="signal peptide" evidence="5">
    <location>
        <begin position="1"/>
        <end position="25"/>
    </location>
</feature>
<dbReference type="GO" id="GO:0016042">
    <property type="term" value="P:lipid catabolic process"/>
    <property type="evidence" value="ECO:0007669"/>
    <property type="project" value="TreeGrafter"/>
</dbReference>
<name>A0A5E4NL62_9HEMI</name>
<dbReference type="Pfam" id="PF00151">
    <property type="entry name" value="Lipase"/>
    <property type="match status" value="1"/>
</dbReference>
<protein>
    <submittedName>
        <fullName evidence="7">Lipase/vitellogenin,Triacylglycerol lipase family,Alpha/Beta hydrolase fold</fullName>
    </submittedName>
</protein>
<evidence type="ECO:0000256" key="1">
    <source>
        <dbReference type="ARBA" id="ARBA00004613"/>
    </source>
</evidence>
<dbReference type="PRINTS" id="PR00821">
    <property type="entry name" value="TAGLIPASE"/>
</dbReference>
<dbReference type="InterPro" id="IPR013818">
    <property type="entry name" value="Lipase"/>
</dbReference>
<evidence type="ECO:0000256" key="3">
    <source>
        <dbReference type="ARBA" id="ARBA00022525"/>
    </source>
</evidence>
<dbReference type="GO" id="GO:0016298">
    <property type="term" value="F:lipase activity"/>
    <property type="evidence" value="ECO:0007669"/>
    <property type="project" value="InterPro"/>
</dbReference>
<dbReference type="AlphaFoldDB" id="A0A5E4NL62"/>
<feature type="chain" id="PRO_5022703978" evidence="5">
    <location>
        <begin position="26"/>
        <end position="427"/>
    </location>
</feature>
<dbReference type="SUPFAM" id="SSF53474">
    <property type="entry name" value="alpha/beta-Hydrolases"/>
    <property type="match status" value="1"/>
</dbReference>
<dbReference type="InterPro" id="IPR029058">
    <property type="entry name" value="AB_hydrolase_fold"/>
</dbReference>
<evidence type="ECO:0000259" key="6">
    <source>
        <dbReference type="Pfam" id="PF00151"/>
    </source>
</evidence>
<dbReference type="EMBL" id="CABPRJ010002382">
    <property type="protein sequence ID" value="VVC44525.1"/>
    <property type="molecule type" value="Genomic_DNA"/>
</dbReference>
<evidence type="ECO:0000313" key="8">
    <source>
        <dbReference type="Proteomes" id="UP000325440"/>
    </source>
</evidence>
<keyword evidence="8" id="KW-1185">Reference proteome</keyword>
<dbReference type="PANTHER" id="PTHR11610">
    <property type="entry name" value="LIPASE"/>
    <property type="match status" value="1"/>
</dbReference>
<dbReference type="Proteomes" id="UP000325440">
    <property type="component" value="Unassembled WGS sequence"/>
</dbReference>
<keyword evidence="7" id="KW-0378">Hydrolase</keyword>
<dbReference type="Gene3D" id="3.40.50.1820">
    <property type="entry name" value="alpha/beta hydrolase"/>
    <property type="match status" value="1"/>
</dbReference>
<dbReference type="GO" id="GO:0005615">
    <property type="term" value="C:extracellular space"/>
    <property type="evidence" value="ECO:0007669"/>
    <property type="project" value="TreeGrafter"/>
</dbReference>
<feature type="domain" description="Lipase" evidence="6">
    <location>
        <begin position="170"/>
        <end position="397"/>
    </location>
</feature>
<evidence type="ECO:0000313" key="7">
    <source>
        <dbReference type="EMBL" id="VVC44525.1"/>
    </source>
</evidence>
<evidence type="ECO:0000256" key="4">
    <source>
        <dbReference type="RuleBase" id="RU004262"/>
    </source>
</evidence>
<keyword evidence="3" id="KW-0964">Secreted</keyword>
<organism evidence="7 8">
    <name type="scientific">Cinara cedri</name>
    <dbReference type="NCBI Taxonomy" id="506608"/>
    <lineage>
        <taxon>Eukaryota</taxon>
        <taxon>Metazoa</taxon>
        <taxon>Ecdysozoa</taxon>
        <taxon>Arthropoda</taxon>
        <taxon>Hexapoda</taxon>
        <taxon>Insecta</taxon>
        <taxon>Pterygota</taxon>
        <taxon>Neoptera</taxon>
        <taxon>Paraneoptera</taxon>
        <taxon>Hemiptera</taxon>
        <taxon>Sternorrhyncha</taxon>
        <taxon>Aphidomorpha</taxon>
        <taxon>Aphidoidea</taxon>
        <taxon>Aphididae</taxon>
        <taxon>Lachninae</taxon>
        <taxon>Cinara</taxon>
    </lineage>
</organism>
<evidence type="ECO:0000256" key="2">
    <source>
        <dbReference type="ARBA" id="ARBA00010701"/>
    </source>
</evidence>
<sequence length="427" mass="47172">MLIRRSARTILLILVTVSGVETVTGRPGRWSSSIQQIDCRLKKKDEQNDLIQSRITSKVQSSTPILTMGKCTTTVIVLSLLLLIISTNGRELRWKRSTNNQVDIAPLTNNDAQTKSIVGGLDDTIIDRFLVNGQSLGFIYWNTKLGRNTSINIEFGDEKKLVDYWIRGSPLKMITHGFIRSANDVEVTSIKSSYIDTGSYNVITFDWSHVSKNIIYPIPAYLTSHIGHLVAEFLKKCVEYKLISFREIHLIGHSFGAHIFAAAGDALDGKIGRITGMDPAAYGFEFLVVQPKHLNSTDAQFVDVIHSSAGTFGYVEPIGHVDFYPNGGITPQPGCMEAFLPVDFLSLVLCSHVRAPQYFVDSIYKSTSFKAVQCSSAEEYTNGLCTNNPTNFMGEDANPNTTGVFYLKAFTNAPAIGAANFLLNYVN</sequence>
<reference evidence="7 8" key="1">
    <citation type="submission" date="2019-08" db="EMBL/GenBank/DDBJ databases">
        <authorList>
            <person name="Alioto T."/>
            <person name="Alioto T."/>
            <person name="Gomez Garrido J."/>
        </authorList>
    </citation>
    <scope>NUCLEOTIDE SEQUENCE [LARGE SCALE GENOMIC DNA]</scope>
</reference>
<proteinExistence type="inferred from homology"/>
<keyword evidence="5" id="KW-0732">Signal</keyword>
<dbReference type="OrthoDB" id="199913at2759"/>
<comment type="subcellular location">
    <subcellularLocation>
        <location evidence="1">Secreted</location>
    </subcellularLocation>
</comment>
<dbReference type="InterPro" id="IPR000734">
    <property type="entry name" value="TAG_lipase"/>
</dbReference>
<gene>
    <name evidence="7" type="ORF">CINCED_3A001355</name>
</gene>
<dbReference type="PANTHER" id="PTHR11610:SF178">
    <property type="entry name" value="LIPASE MEMBER H-A-LIKE PROTEIN"/>
    <property type="match status" value="1"/>
</dbReference>